<evidence type="ECO:0000256" key="5">
    <source>
        <dbReference type="RuleBase" id="RU003690"/>
    </source>
</evidence>
<evidence type="ECO:0000256" key="4">
    <source>
        <dbReference type="PROSITE-ProRule" id="PRU10055"/>
    </source>
</evidence>
<dbReference type="OrthoDB" id="9765195at2"/>
<dbReference type="InterPro" id="IPR017853">
    <property type="entry name" value="GH"/>
</dbReference>
<accession>A0A0M2SJW5</accession>
<reference evidence="6 7" key="1">
    <citation type="submission" date="2015-04" db="EMBL/GenBank/DDBJ databases">
        <title>Taxonomic description and genome sequence of Salinicoccus sediminis sp. nov., a novel hyper halotolerant bacterium isolated from marine sediment.</title>
        <authorList>
            <person name="Mathan Kumar R."/>
            <person name="Kaur G."/>
            <person name="Kumar N."/>
            <person name="Kumar A."/>
            <person name="Singh N.K."/>
            <person name="Kaur N."/>
            <person name="Mayilraj S."/>
        </authorList>
    </citation>
    <scope>NUCLEOTIDE SEQUENCE [LARGE SCALE GENOMIC DNA]</scope>
    <source>
        <strain evidence="6 7">SV-16</strain>
    </source>
</reference>
<dbReference type="AlphaFoldDB" id="A0A0M2SJW5"/>
<dbReference type="PROSITE" id="PS00572">
    <property type="entry name" value="GLYCOSYL_HYDROL_F1_1"/>
    <property type="match status" value="1"/>
</dbReference>
<protein>
    <submittedName>
        <fullName evidence="6">6-phospho-beta-glucosidase</fullName>
    </submittedName>
</protein>
<evidence type="ECO:0000256" key="3">
    <source>
        <dbReference type="ARBA" id="ARBA00023295"/>
    </source>
</evidence>
<evidence type="ECO:0000256" key="2">
    <source>
        <dbReference type="ARBA" id="ARBA00022801"/>
    </source>
</evidence>
<dbReference type="InterPro" id="IPR018120">
    <property type="entry name" value="Glyco_hydro_1_AS"/>
</dbReference>
<dbReference type="Pfam" id="PF00232">
    <property type="entry name" value="Glyco_hydro_1"/>
    <property type="match status" value="1"/>
</dbReference>
<feature type="active site" description="Nucleophile" evidence="4">
    <location>
        <position position="367"/>
    </location>
</feature>
<dbReference type="PRINTS" id="PR00131">
    <property type="entry name" value="GLHYDRLASE1"/>
</dbReference>
<comment type="caution">
    <text evidence="6">The sequence shown here is derived from an EMBL/GenBank/DDBJ whole genome shotgun (WGS) entry which is preliminary data.</text>
</comment>
<evidence type="ECO:0000313" key="6">
    <source>
        <dbReference type="EMBL" id="KKK34974.1"/>
    </source>
</evidence>
<dbReference type="PATRIC" id="fig|1432562.3.peg.952"/>
<dbReference type="SUPFAM" id="SSF51445">
    <property type="entry name" value="(Trans)glycosidases"/>
    <property type="match status" value="1"/>
</dbReference>
<name>A0A0M2SJW5_9STAP</name>
<dbReference type="FunFam" id="3.20.20.80:FF:000004">
    <property type="entry name" value="Beta-glucosidase 6-phospho-beta-glucosidase"/>
    <property type="match status" value="1"/>
</dbReference>
<gene>
    <name evidence="6" type="ORF">WN59_04835</name>
</gene>
<dbReference type="Gene3D" id="3.20.20.80">
    <property type="entry name" value="Glycosidases"/>
    <property type="match status" value="1"/>
</dbReference>
<dbReference type="Proteomes" id="UP000034287">
    <property type="component" value="Unassembled WGS sequence"/>
</dbReference>
<dbReference type="RefSeq" id="WP_046513490.1">
    <property type="nucleotide sequence ID" value="NZ_LAYZ01000002.1"/>
</dbReference>
<sequence>MAVKYQFPQDFWWGSATSATQIEGTGEDDGKGRSIWDHWYGTEPNRFYQNIGPGVTSDFLNKYKEDVRLIRDIGHNTFRISFSWSRLIPGGTGEVNQKAVDFYDDLIDELLNHGIEPFVNLYHFDMPMALQEKGGWEARETVDAYEAYAKTAFKLFGDKVSKWFTFNEPIVPVEGGYLYDFHYPNKVDAKAAVQVAYNTAVASAKAVKAFHEMDGTDGKIGIILNLTPSYPRSRNPADLKASEAADLFFNRSFLDPSVLGSYPEKLKEIVKLHGLAPTAEPDDETLLRENTVDILGVNYYQPRRVKAKEHVPNPDGPFLPEWYFDAYVMPGRKMNEYRGWEIYEKGIYDILINLKENYGNIESFISENGMGVQNEERFIENGEIQDDYRIDFVKEHLKWVHRAHQEGANVRGYHMWTTMDNWSWSNAYKNRYGFISVDIETQKRTIKKSGRWIKAVSEAHGFDE</sequence>
<comment type="similarity">
    <text evidence="1 5">Belongs to the glycosyl hydrolase 1 family.</text>
</comment>
<proteinExistence type="inferred from homology"/>
<evidence type="ECO:0000256" key="1">
    <source>
        <dbReference type="ARBA" id="ARBA00010838"/>
    </source>
</evidence>
<evidence type="ECO:0000313" key="7">
    <source>
        <dbReference type="Proteomes" id="UP000034287"/>
    </source>
</evidence>
<keyword evidence="3" id="KW-0326">Glycosidase</keyword>
<keyword evidence="7" id="KW-1185">Reference proteome</keyword>
<dbReference type="PANTHER" id="PTHR10353">
    <property type="entry name" value="GLYCOSYL HYDROLASE"/>
    <property type="match status" value="1"/>
</dbReference>
<keyword evidence="2" id="KW-0378">Hydrolase</keyword>
<dbReference type="STRING" id="1432562.WN59_04835"/>
<dbReference type="GO" id="GO:0005829">
    <property type="term" value="C:cytosol"/>
    <property type="evidence" value="ECO:0007669"/>
    <property type="project" value="TreeGrafter"/>
</dbReference>
<organism evidence="6 7">
    <name type="scientific">Salinicoccus sediminis</name>
    <dbReference type="NCBI Taxonomy" id="1432562"/>
    <lineage>
        <taxon>Bacteria</taxon>
        <taxon>Bacillati</taxon>
        <taxon>Bacillota</taxon>
        <taxon>Bacilli</taxon>
        <taxon>Bacillales</taxon>
        <taxon>Staphylococcaceae</taxon>
        <taxon>Salinicoccus</taxon>
    </lineage>
</organism>
<dbReference type="EMBL" id="LAYZ01000002">
    <property type="protein sequence ID" value="KKK34974.1"/>
    <property type="molecule type" value="Genomic_DNA"/>
</dbReference>
<dbReference type="PANTHER" id="PTHR10353:SF139">
    <property type="entry name" value="6-PHOSPHO-BETA-GLUCOSIDASE GMUD"/>
    <property type="match status" value="1"/>
</dbReference>
<dbReference type="InterPro" id="IPR001360">
    <property type="entry name" value="Glyco_hydro_1"/>
</dbReference>
<dbReference type="GO" id="GO:0016052">
    <property type="term" value="P:carbohydrate catabolic process"/>
    <property type="evidence" value="ECO:0007669"/>
    <property type="project" value="TreeGrafter"/>
</dbReference>
<dbReference type="GO" id="GO:0008422">
    <property type="term" value="F:beta-glucosidase activity"/>
    <property type="evidence" value="ECO:0007669"/>
    <property type="project" value="TreeGrafter"/>
</dbReference>